<gene>
    <name evidence="8" type="ORF">CQW49_10110</name>
</gene>
<evidence type="ECO:0000256" key="1">
    <source>
        <dbReference type="ARBA" id="ARBA00004370"/>
    </source>
</evidence>
<reference evidence="9" key="1">
    <citation type="submission" date="2017-10" db="EMBL/GenBank/DDBJ databases">
        <title>Completed PacBio SMRT sequence of Methylosinus trichosporium OB3b reveals presence of a third large plasmid.</title>
        <authorList>
            <person name="Charles T.C."/>
            <person name="Lynch M.D.J."/>
            <person name="Heil J.R."/>
            <person name="Cheng J."/>
        </authorList>
    </citation>
    <scope>NUCLEOTIDE SEQUENCE [LARGE SCALE GENOMIC DNA]</scope>
    <source>
        <strain evidence="9">OB3b</strain>
    </source>
</reference>
<name>A0A2D2CZJ8_METT3</name>
<dbReference type="PANTHER" id="PTHR43531:SF11">
    <property type="entry name" value="METHYL-ACCEPTING CHEMOTAXIS PROTEIN 3"/>
    <property type="match status" value="1"/>
</dbReference>
<dbReference type="Pfam" id="PF11563">
    <property type="entry name" value="Protoglobin"/>
    <property type="match status" value="1"/>
</dbReference>
<keyword evidence="9" id="KW-1185">Reference proteome</keyword>
<comment type="similarity">
    <text evidence="3">Belongs to the methyl-accepting chemotaxis (MCP) protein family.</text>
</comment>
<feature type="domain" description="HAMP" evidence="7">
    <location>
        <begin position="186"/>
        <end position="238"/>
    </location>
</feature>
<dbReference type="InterPro" id="IPR044398">
    <property type="entry name" value="Globin-sensor_dom"/>
</dbReference>
<dbReference type="GO" id="GO:0020037">
    <property type="term" value="F:heme binding"/>
    <property type="evidence" value="ECO:0007669"/>
    <property type="project" value="InterPro"/>
</dbReference>
<feature type="compositionally biased region" description="Basic and acidic residues" evidence="5">
    <location>
        <begin position="491"/>
        <end position="503"/>
    </location>
</feature>
<dbReference type="Gene3D" id="1.10.287.950">
    <property type="entry name" value="Methyl-accepting chemotaxis protein"/>
    <property type="match status" value="1"/>
</dbReference>
<dbReference type="GO" id="GO:0004888">
    <property type="term" value="F:transmembrane signaling receptor activity"/>
    <property type="evidence" value="ECO:0007669"/>
    <property type="project" value="InterPro"/>
</dbReference>
<dbReference type="InterPro" id="IPR004090">
    <property type="entry name" value="Chemotax_Me-accpt_rcpt"/>
</dbReference>
<dbReference type="GO" id="GO:0007165">
    <property type="term" value="P:signal transduction"/>
    <property type="evidence" value="ECO:0007669"/>
    <property type="project" value="UniProtKB-KW"/>
</dbReference>
<evidence type="ECO:0000259" key="7">
    <source>
        <dbReference type="PROSITE" id="PS50885"/>
    </source>
</evidence>
<dbReference type="FunFam" id="1.10.287.950:FF:000001">
    <property type="entry name" value="Methyl-accepting chemotaxis sensory transducer"/>
    <property type="match status" value="1"/>
</dbReference>
<dbReference type="Gene3D" id="1.10.490.10">
    <property type="entry name" value="Globins"/>
    <property type="match status" value="1"/>
</dbReference>
<evidence type="ECO:0000313" key="8">
    <source>
        <dbReference type="EMBL" id="ATQ68188.1"/>
    </source>
</evidence>
<dbReference type="Proteomes" id="UP000230709">
    <property type="component" value="Chromosome"/>
</dbReference>
<sequence>MTNASQQPMTMEQRLAFIDMTDEARAALRCLEPVLLRALGPALDAFYEKVRADSKLRAFFGDERQMASAKGAQQRHWAQIAKANFGPEYERMAQNVGRAHARIGLEPSLYINAYAVVVDRLIRAAIEESAPHSMFAGKNRNNRLAQSLTGLVKAVLVDMDLSISVYLETLSEQQRLADEKRAATEAAQRHAVDVMARALDALAHGDLQRRIDEALDGGFDKIKGDFNNAVDKLREAFADVGSSANVIQSSSAEVSRAADDLARRTETQAASLEETAAALEEITATVNKTADSTRHASEVFDATKAEAEKGGAIVREAVDAMRRIEHSTRDIGQIIGVIDEIAFQTNLLALNAGVEAARAGEAGRGFAVVASEVRALAQRSAEAAKEIKGLISASTAQVENGVVLVTRTGEALEQIVRQVGDVSQVVTEIAAGSKEQATGLSEVNRAVSQLDSMTQQNATMVEETTAASHSVSHEAEDLARLISRFKLDSSARDGRHAMAEPRRPSPPQQPARRRAAAAGGGRASSAGASEEEWRDF</sequence>
<dbReference type="STRING" id="595536.GCA_000178815_03141"/>
<protein>
    <submittedName>
        <fullName evidence="8">Globin-coupled sensor protein</fullName>
    </submittedName>
</protein>
<dbReference type="CDD" id="cd01068">
    <property type="entry name" value="globin_sensor"/>
    <property type="match status" value="1"/>
</dbReference>
<dbReference type="CDD" id="cd11386">
    <property type="entry name" value="MCP_signal"/>
    <property type="match status" value="1"/>
</dbReference>
<evidence type="ECO:0000256" key="3">
    <source>
        <dbReference type="ARBA" id="ARBA00029447"/>
    </source>
</evidence>
<organism evidence="8 9">
    <name type="scientific">Methylosinus trichosporium (strain ATCC 35070 / NCIMB 11131 / UNIQEM 75 / OB3b)</name>
    <dbReference type="NCBI Taxonomy" id="595536"/>
    <lineage>
        <taxon>Bacteria</taxon>
        <taxon>Pseudomonadati</taxon>
        <taxon>Pseudomonadota</taxon>
        <taxon>Alphaproteobacteria</taxon>
        <taxon>Hyphomicrobiales</taxon>
        <taxon>Methylocystaceae</taxon>
        <taxon>Methylosinus</taxon>
    </lineage>
</organism>
<dbReference type="InterPro" id="IPR012292">
    <property type="entry name" value="Globin/Proto"/>
</dbReference>
<dbReference type="AlphaFoldDB" id="A0A2D2CZJ8"/>
<dbReference type="PRINTS" id="PR00260">
    <property type="entry name" value="CHEMTRNSDUCR"/>
</dbReference>
<feature type="domain" description="Methyl-accepting transducer" evidence="6">
    <location>
        <begin position="243"/>
        <end position="472"/>
    </location>
</feature>
<dbReference type="InterPro" id="IPR039379">
    <property type="entry name" value="Protoglobin_sensor_dom"/>
</dbReference>
<evidence type="ECO:0000256" key="4">
    <source>
        <dbReference type="PROSITE-ProRule" id="PRU00284"/>
    </source>
</evidence>
<feature type="region of interest" description="Disordered" evidence="5">
    <location>
        <begin position="491"/>
        <end position="536"/>
    </location>
</feature>
<dbReference type="KEGG" id="mtw:CQW49_10110"/>
<dbReference type="PROSITE" id="PS50111">
    <property type="entry name" value="CHEMOTAXIS_TRANSDUC_2"/>
    <property type="match status" value="1"/>
</dbReference>
<dbReference type="InterPro" id="IPR003660">
    <property type="entry name" value="HAMP_dom"/>
</dbReference>
<dbReference type="PROSITE" id="PS50885">
    <property type="entry name" value="HAMP"/>
    <property type="match status" value="1"/>
</dbReference>
<evidence type="ECO:0000313" key="9">
    <source>
        <dbReference type="Proteomes" id="UP000230709"/>
    </source>
</evidence>
<dbReference type="Pfam" id="PF00015">
    <property type="entry name" value="MCPsignal"/>
    <property type="match status" value="1"/>
</dbReference>
<dbReference type="GO" id="GO:0016020">
    <property type="term" value="C:membrane"/>
    <property type="evidence" value="ECO:0007669"/>
    <property type="project" value="UniProtKB-SubCell"/>
</dbReference>
<dbReference type="PANTHER" id="PTHR43531">
    <property type="entry name" value="PROTEIN ICFG"/>
    <property type="match status" value="1"/>
</dbReference>
<dbReference type="GO" id="GO:0006935">
    <property type="term" value="P:chemotaxis"/>
    <property type="evidence" value="ECO:0007669"/>
    <property type="project" value="UniProtKB-KW"/>
</dbReference>
<keyword evidence="4" id="KW-0807">Transducer</keyword>
<dbReference type="EMBL" id="CP023737">
    <property type="protein sequence ID" value="ATQ68188.1"/>
    <property type="molecule type" value="Genomic_DNA"/>
</dbReference>
<dbReference type="SUPFAM" id="SSF46458">
    <property type="entry name" value="Globin-like"/>
    <property type="match status" value="1"/>
</dbReference>
<proteinExistence type="inferred from homology"/>
<keyword evidence="2" id="KW-0145">Chemotaxis</keyword>
<comment type="subcellular location">
    <subcellularLocation>
        <location evidence="1">Membrane</location>
    </subcellularLocation>
</comment>
<accession>A0A2D2CZJ8</accession>
<dbReference type="SMART" id="SM00283">
    <property type="entry name" value="MA"/>
    <property type="match status" value="1"/>
</dbReference>
<dbReference type="InterPro" id="IPR009050">
    <property type="entry name" value="Globin-like_sf"/>
</dbReference>
<evidence type="ECO:0000256" key="2">
    <source>
        <dbReference type="ARBA" id="ARBA00022500"/>
    </source>
</evidence>
<dbReference type="RefSeq" id="WP_003613494.1">
    <property type="nucleotide sequence ID" value="NZ_ADVE02000001.1"/>
</dbReference>
<evidence type="ECO:0000256" key="5">
    <source>
        <dbReference type="SAM" id="MobiDB-lite"/>
    </source>
</evidence>
<evidence type="ECO:0000259" key="6">
    <source>
        <dbReference type="PROSITE" id="PS50111"/>
    </source>
</evidence>
<dbReference type="InterPro" id="IPR004089">
    <property type="entry name" value="MCPsignal_dom"/>
</dbReference>
<dbReference type="GO" id="GO:0019825">
    <property type="term" value="F:oxygen binding"/>
    <property type="evidence" value="ECO:0007669"/>
    <property type="project" value="InterPro"/>
</dbReference>
<dbReference type="SUPFAM" id="SSF58104">
    <property type="entry name" value="Methyl-accepting chemotaxis protein (MCP) signaling domain"/>
    <property type="match status" value="1"/>
</dbReference>
<dbReference type="InterPro" id="IPR051310">
    <property type="entry name" value="MCP_chemotaxis"/>
</dbReference>